<protein>
    <submittedName>
        <fullName evidence="2">Uncharacterized protein</fullName>
    </submittedName>
</protein>
<keyword evidence="3" id="KW-1185">Reference proteome</keyword>
<evidence type="ECO:0000313" key="3">
    <source>
        <dbReference type="Proteomes" id="UP000799118"/>
    </source>
</evidence>
<reference evidence="2" key="1">
    <citation type="journal article" date="2019" name="Environ. Microbiol.">
        <title>Fungal ecological strategies reflected in gene transcription - a case study of two litter decomposers.</title>
        <authorList>
            <person name="Barbi F."/>
            <person name="Kohler A."/>
            <person name="Barry K."/>
            <person name="Baskaran P."/>
            <person name="Daum C."/>
            <person name="Fauchery L."/>
            <person name="Ihrmark K."/>
            <person name="Kuo A."/>
            <person name="LaButti K."/>
            <person name="Lipzen A."/>
            <person name="Morin E."/>
            <person name="Grigoriev I.V."/>
            <person name="Henrissat B."/>
            <person name="Lindahl B."/>
            <person name="Martin F."/>
        </authorList>
    </citation>
    <scope>NUCLEOTIDE SEQUENCE</scope>
    <source>
        <strain evidence="2">JB14</strain>
    </source>
</reference>
<organism evidence="2 3">
    <name type="scientific">Gymnopus androsaceus JB14</name>
    <dbReference type="NCBI Taxonomy" id="1447944"/>
    <lineage>
        <taxon>Eukaryota</taxon>
        <taxon>Fungi</taxon>
        <taxon>Dikarya</taxon>
        <taxon>Basidiomycota</taxon>
        <taxon>Agaricomycotina</taxon>
        <taxon>Agaricomycetes</taxon>
        <taxon>Agaricomycetidae</taxon>
        <taxon>Agaricales</taxon>
        <taxon>Marasmiineae</taxon>
        <taxon>Omphalotaceae</taxon>
        <taxon>Gymnopus</taxon>
    </lineage>
</organism>
<keyword evidence="1" id="KW-0732">Signal</keyword>
<dbReference type="EMBL" id="ML769475">
    <property type="protein sequence ID" value="KAE9398966.1"/>
    <property type="molecule type" value="Genomic_DNA"/>
</dbReference>
<sequence length="157" mass="16690">MTMVFTTATRFIGATSTLLLLVSTLNSKAVMGSSITATSSLGTNFTLAALNTTLSNANSTGAPLVLGEAGAIDGGLFEVTSTYNSYPYNDFPSLGLVGGNLRAFDSEANWFTNASAPFLRLLRRRALMGYELVLQQPRFDGFFCSHPIHIRLPGPGS</sequence>
<proteinExistence type="predicted"/>
<evidence type="ECO:0000256" key="1">
    <source>
        <dbReference type="SAM" id="SignalP"/>
    </source>
</evidence>
<dbReference type="Proteomes" id="UP000799118">
    <property type="component" value="Unassembled WGS sequence"/>
</dbReference>
<dbReference type="AlphaFoldDB" id="A0A6A4HLG5"/>
<name>A0A6A4HLG5_9AGAR</name>
<evidence type="ECO:0000313" key="2">
    <source>
        <dbReference type="EMBL" id="KAE9398966.1"/>
    </source>
</evidence>
<feature type="signal peptide" evidence="1">
    <location>
        <begin position="1"/>
        <end position="32"/>
    </location>
</feature>
<gene>
    <name evidence="2" type="ORF">BT96DRAFT_939768</name>
</gene>
<feature type="chain" id="PRO_5025579244" evidence="1">
    <location>
        <begin position="33"/>
        <end position="157"/>
    </location>
</feature>
<dbReference type="OrthoDB" id="2844016at2759"/>
<accession>A0A6A4HLG5</accession>